<dbReference type="STRING" id="1263868.RESH_05382"/>
<dbReference type="PATRIC" id="fig|1263868.3.peg.5842"/>
<accession>M5RXN3</accession>
<gene>
    <name evidence="1" type="ORF">RESH_05382</name>
</gene>
<evidence type="ECO:0000313" key="1">
    <source>
        <dbReference type="EMBL" id="EMI24060.1"/>
    </source>
</evidence>
<dbReference type="Proteomes" id="UP000011996">
    <property type="component" value="Unassembled WGS sequence"/>
</dbReference>
<comment type="caution">
    <text evidence="1">The sequence shown here is derived from an EMBL/GenBank/DDBJ whole genome shotgun (WGS) entry which is preliminary data.</text>
</comment>
<reference evidence="1 2" key="1">
    <citation type="journal article" date="2013" name="Mar. Genomics">
        <title>Expression of sulfatases in Rhodopirellula baltica and the diversity of sulfatases in the genus Rhodopirellula.</title>
        <authorList>
            <person name="Wegner C.E."/>
            <person name="Richter-Heitmann T."/>
            <person name="Klindworth A."/>
            <person name="Klockow C."/>
            <person name="Richter M."/>
            <person name="Achstetter T."/>
            <person name="Glockner F.O."/>
            <person name="Harder J."/>
        </authorList>
    </citation>
    <scope>NUCLEOTIDE SEQUENCE [LARGE SCALE GENOMIC DNA]</scope>
    <source>
        <strain evidence="1 2">SH398</strain>
    </source>
</reference>
<dbReference type="AlphaFoldDB" id="M5RXN3"/>
<proteinExistence type="predicted"/>
<dbReference type="EMBL" id="ANOF01000172">
    <property type="protein sequence ID" value="EMI24060.1"/>
    <property type="molecule type" value="Genomic_DNA"/>
</dbReference>
<organism evidence="1 2">
    <name type="scientific">Rhodopirellula europaea SH398</name>
    <dbReference type="NCBI Taxonomy" id="1263868"/>
    <lineage>
        <taxon>Bacteria</taxon>
        <taxon>Pseudomonadati</taxon>
        <taxon>Planctomycetota</taxon>
        <taxon>Planctomycetia</taxon>
        <taxon>Pirellulales</taxon>
        <taxon>Pirellulaceae</taxon>
        <taxon>Rhodopirellula</taxon>
    </lineage>
</organism>
<protein>
    <submittedName>
        <fullName evidence="1">Uncharacterized protein</fullName>
    </submittedName>
</protein>
<sequence length="117" mass="13416">MDHSGEIFRDRIQQDEQGERHEYRLEKFRERIAAEDDLAEALAEGVTRQTAMVQHFQKLTAINTSNTISLMGEVIENEEVKKLVTETLLRQCKNTFIELEALGLSESLDTRTYGASK</sequence>
<name>M5RXN3_9BACT</name>
<evidence type="ECO:0000313" key="2">
    <source>
        <dbReference type="Proteomes" id="UP000011996"/>
    </source>
</evidence>